<dbReference type="PANTHER" id="PTHR43581:SF4">
    <property type="entry name" value="ATP_GTP PHOSPHATASE"/>
    <property type="match status" value="1"/>
</dbReference>
<dbReference type="GO" id="GO:0016887">
    <property type="term" value="F:ATP hydrolysis activity"/>
    <property type="evidence" value="ECO:0007669"/>
    <property type="project" value="InterPro"/>
</dbReference>
<dbReference type="EMBL" id="QRHZ01000003">
    <property type="protein sequence ID" value="RHG17866.1"/>
    <property type="molecule type" value="Genomic_DNA"/>
</dbReference>
<sequence length="558" mass="65158">MDGFGFKGYKSFKEYVEIEEVEKINVFIGRNNSGKSSCIDIVENLTSAQVLASNKFLKEGLDLQVIHELSEQQVQYVFQENTYGGGIPGRSHYEFGKNYIGKKMRFSVSTERHGIGHSVETFKYEYIPDESVFEKQYNSFWENFARRGVNYWEDCEFRRLDAERNIVAEIESNEEDVNVNGEGASNLIRKIINYSEYDEKLVQEKLLNALNSIIYPDAKFEDIKIQQISSGENSKWEIYLQEDGKRYALSKMGSGLKTIILVLINLLIIPKLKKQYNKKFVFAFEELEDNLHPALQRRLFEFIYDYAIKNDVIIFLTTHSHVAINTFCDKYGTQIFHVEKKNGISTMHKINDYISKTALLDDLDVRASDILQSNGIIWVEGPSDRIYIKHWLEILGSGEIEEGRDYQFLYYGGRLLSHYTTEKECNDLINILLTNRNVAIVIDSDRRNPRARINDTKKRIQNEFKKYDAFCWVTKGKEIENYIEKTAIEKTFDKKMSAQCERFELFPDYIKPVCKTFNKVEFARKVVDNIEKETARGMLDLEKQITSLDKAIKKWNEK</sequence>
<dbReference type="Gene3D" id="3.40.50.300">
    <property type="entry name" value="P-loop containing nucleotide triphosphate hydrolases"/>
    <property type="match status" value="1"/>
</dbReference>
<organism evidence="2 3">
    <name type="scientific">Blautia obeum</name>
    <dbReference type="NCBI Taxonomy" id="40520"/>
    <lineage>
        <taxon>Bacteria</taxon>
        <taxon>Bacillati</taxon>
        <taxon>Bacillota</taxon>
        <taxon>Clostridia</taxon>
        <taxon>Lachnospirales</taxon>
        <taxon>Lachnospiraceae</taxon>
        <taxon>Blautia</taxon>
    </lineage>
</organism>
<evidence type="ECO:0000313" key="2">
    <source>
        <dbReference type="EMBL" id="RHG17866.1"/>
    </source>
</evidence>
<proteinExistence type="predicted"/>
<dbReference type="InterPro" id="IPR003959">
    <property type="entry name" value="ATPase_AAA_core"/>
</dbReference>
<reference evidence="2 3" key="1">
    <citation type="submission" date="2018-08" db="EMBL/GenBank/DDBJ databases">
        <title>A genome reference for cultivated species of the human gut microbiota.</title>
        <authorList>
            <person name="Zou Y."/>
            <person name="Xue W."/>
            <person name="Luo G."/>
        </authorList>
    </citation>
    <scope>NUCLEOTIDE SEQUENCE [LARGE SCALE GENOMIC DNA]</scope>
    <source>
        <strain evidence="2 3">AM22-9LB</strain>
    </source>
</reference>
<dbReference type="AlphaFoldDB" id="A0A414SF90"/>
<evidence type="ECO:0000259" key="1">
    <source>
        <dbReference type="Pfam" id="PF13304"/>
    </source>
</evidence>
<dbReference type="Proteomes" id="UP000284220">
    <property type="component" value="Unassembled WGS sequence"/>
</dbReference>
<evidence type="ECO:0000313" key="3">
    <source>
        <dbReference type="Proteomes" id="UP000284220"/>
    </source>
</evidence>
<accession>A0A414SF90</accession>
<name>A0A414SF90_9FIRM</name>
<dbReference type="InterPro" id="IPR051396">
    <property type="entry name" value="Bact_Antivir_Def_Nuclease"/>
</dbReference>
<protein>
    <recommendedName>
        <fullName evidence="1">ATPase AAA-type core domain-containing protein</fullName>
    </recommendedName>
</protein>
<dbReference type="Pfam" id="PF13304">
    <property type="entry name" value="AAA_21"/>
    <property type="match status" value="1"/>
</dbReference>
<dbReference type="SUPFAM" id="SSF52540">
    <property type="entry name" value="P-loop containing nucleoside triphosphate hydrolases"/>
    <property type="match status" value="1"/>
</dbReference>
<dbReference type="RefSeq" id="WP_118197718.1">
    <property type="nucleotide sequence ID" value="NZ_QRHZ01000003.1"/>
</dbReference>
<feature type="domain" description="ATPase AAA-type core" evidence="1">
    <location>
        <begin position="24"/>
        <end position="322"/>
    </location>
</feature>
<gene>
    <name evidence="2" type="ORF">DW272_07505</name>
</gene>
<dbReference type="PANTHER" id="PTHR43581">
    <property type="entry name" value="ATP/GTP PHOSPHATASE"/>
    <property type="match status" value="1"/>
</dbReference>
<dbReference type="GO" id="GO:0005524">
    <property type="term" value="F:ATP binding"/>
    <property type="evidence" value="ECO:0007669"/>
    <property type="project" value="InterPro"/>
</dbReference>
<comment type="caution">
    <text evidence="2">The sequence shown here is derived from an EMBL/GenBank/DDBJ whole genome shotgun (WGS) entry which is preliminary data.</text>
</comment>
<dbReference type="InterPro" id="IPR027417">
    <property type="entry name" value="P-loop_NTPase"/>
</dbReference>